<name>X0SKW4_9ZZZZ</name>
<comment type="caution">
    <text evidence="2">The sequence shown here is derived from an EMBL/GenBank/DDBJ whole genome shotgun (WGS) entry which is preliminary data.</text>
</comment>
<feature type="domain" description="DUF2007" evidence="1">
    <location>
        <begin position="8"/>
        <end position="72"/>
    </location>
</feature>
<dbReference type="Pfam" id="PF09413">
    <property type="entry name" value="DUF2007"/>
    <property type="match status" value="1"/>
</dbReference>
<evidence type="ECO:0000259" key="1">
    <source>
        <dbReference type="Pfam" id="PF09413"/>
    </source>
</evidence>
<evidence type="ECO:0000313" key="2">
    <source>
        <dbReference type="EMBL" id="GAF76487.1"/>
    </source>
</evidence>
<organism evidence="2">
    <name type="scientific">marine sediment metagenome</name>
    <dbReference type="NCBI Taxonomy" id="412755"/>
    <lineage>
        <taxon>unclassified sequences</taxon>
        <taxon>metagenomes</taxon>
        <taxon>ecological metagenomes</taxon>
    </lineage>
</organism>
<protein>
    <recommendedName>
        <fullName evidence="1">DUF2007 domain-containing protein</fullName>
    </recommendedName>
</protein>
<dbReference type="AlphaFoldDB" id="X0SKW4"/>
<accession>X0SKW4</accession>
<sequence length="76" mass="7904">MNNEPKLVEVYSANGDLEAQVIKGLLESNGITCFLQPHAVSSLQNILVPGMGGVRVLVSAEEAGQATKLIEAEGGP</sequence>
<dbReference type="SUPFAM" id="SSF54913">
    <property type="entry name" value="GlnB-like"/>
    <property type="match status" value="1"/>
</dbReference>
<proteinExistence type="predicted"/>
<dbReference type="Gene3D" id="3.30.70.790">
    <property type="entry name" value="UreE, C-terminal domain"/>
    <property type="match status" value="1"/>
</dbReference>
<gene>
    <name evidence="2" type="ORF">S01H1_17972</name>
</gene>
<dbReference type="EMBL" id="BARS01009567">
    <property type="protein sequence ID" value="GAF76487.1"/>
    <property type="molecule type" value="Genomic_DNA"/>
</dbReference>
<dbReference type="InterPro" id="IPR011322">
    <property type="entry name" value="N-reg_PII-like_a/b"/>
</dbReference>
<reference evidence="2" key="1">
    <citation type="journal article" date="2014" name="Front. Microbiol.">
        <title>High frequency of phylogenetically diverse reductive dehalogenase-homologous genes in deep subseafloor sedimentary metagenomes.</title>
        <authorList>
            <person name="Kawai M."/>
            <person name="Futagami T."/>
            <person name="Toyoda A."/>
            <person name="Takaki Y."/>
            <person name="Nishi S."/>
            <person name="Hori S."/>
            <person name="Arai W."/>
            <person name="Tsubouchi T."/>
            <person name="Morono Y."/>
            <person name="Uchiyama I."/>
            <person name="Ito T."/>
            <person name="Fujiyama A."/>
            <person name="Inagaki F."/>
            <person name="Takami H."/>
        </authorList>
    </citation>
    <scope>NUCLEOTIDE SEQUENCE</scope>
    <source>
        <strain evidence="2">Expedition CK06-06</strain>
    </source>
</reference>
<dbReference type="InterPro" id="IPR018551">
    <property type="entry name" value="DUF2007"/>
</dbReference>